<gene>
    <name evidence="7" type="ORF">GF1_10590</name>
</gene>
<feature type="transmembrane region" description="Helical" evidence="6">
    <location>
        <begin position="22"/>
        <end position="43"/>
    </location>
</feature>
<evidence type="ECO:0000313" key="7">
    <source>
        <dbReference type="EMBL" id="BCO08683.1"/>
    </source>
</evidence>
<sequence length="304" mass="34170">MDGASYSDMEFHHRARGDDRSWLWAINLAVGLHIVIFGLGMLVPSMLDRRPLLDEVVTVDLVSLPEPAQPSAPAPPAPARSTAAPEVNRQKTAPETPQVSVAPAPEPETRVAPAAPVSLKPLKRKIRRARDTRLAEEKERQARERRQRELARQRALAQAREEQRRADELARQAREELAAVIRESTALESRPAAPVARATGNRQLTSLVLKQYLSALYERVHSLWVLPAMRQWDSSLETVVVLTIRRDGSVIKSFVERKSKDPFFDQFVLKTIAQASPFPPFPRLLSENTIEIGLRFRPGELKVN</sequence>
<evidence type="ECO:0000256" key="3">
    <source>
        <dbReference type="ARBA" id="ARBA00022989"/>
    </source>
</evidence>
<keyword evidence="8" id="KW-1185">Reference proteome</keyword>
<keyword evidence="3 6" id="KW-1133">Transmembrane helix</keyword>
<feature type="compositionally biased region" description="Pro residues" evidence="5">
    <location>
        <begin position="67"/>
        <end position="78"/>
    </location>
</feature>
<feature type="compositionally biased region" description="Basic and acidic residues" evidence="5">
    <location>
        <begin position="129"/>
        <end position="149"/>
    </location>
</feature>
<reference evidence="7" key="1">
    <citation type="submission" date="2020-12" db="EMBL/GenBank/DDBJ databases">
        <title>Desulfobium dissulfuricans gen. nov., sp. nov., a novel mesophilic, sulfate-reducing bacterium isolated from a deep-sea hydrothermal vent.</title>
        <authorList>
            <person name="Hashimoto Y."/>
            <person name="Tame A."/>
            <person name="Sawayama S."/>
            <person name="Miyazaki J."/>
            <person name="Takai K."/>
            <person name="Nakagawa S."/>
        </authorList>
    </citation>
    <scope>NUCLEOTIDE SEQUENCE</scope>
    <source>
        <strain evidence="7">GF1</strain>
    </source>
</reference>
<keyword evidence="2 6" id="KW-0812">Transmembrane</keyword>
<evidence type="ECO:0008006" key="9">
    <source>
        <dbReference type="Google" id="ProtNLM"/>
    </source>
</evidence>
<dbReference type="GO" id="GO:0016020">
    <property type="term" value="C:membrane"/>
    <property type="evidence" value="ECO:0007669"/>
    <property type="project" value="UniProtKB-SubCell"/>
</dbReference>
<organism evidence="7 8">
    <name type="scientific">Desulfolithobacter dissulfuricans</name>
    <dbReference type="NCBI Taxonomy" id="2795293"/>
    <lineage>
        <taxon>Bacteria</taxon>
        <taxon>Pseudomonadati</taxon>
        <taxon>Thermodesulfobacteriota</taxon>
        <taxon>Desulfobulbia</taxon>
        <taxon>Desulfobulbales</taxon>
        <taxon>Desulfobulbaceae</taxon>
        <taxon>Desulfolithobacter</taxon>
    </lineage>
</organism>
<accession>A0A915XK33</accession>
<evidence type="ECO:0000256" key="1">
    <source>
        <dbReference type="ARBA" id="ARBA00004167"/>
    </source>
</evidence>
<dbReference type="Pfam" id="PF13103">
    <property type="entry name" value="TonB_2"/>
    <property type="match status" value="1"/>
</dbReference>
<proteinExistence type="predicted"/>
<dbReference type="KEGG" id="ddu:GF1_10590"/>
<name>A0A915XK33_9BACT</name>
<feature type="region of interest" description="Disordered" evidence="5">
    <location>
        <begin position="66"/>
        <end position="149"/>
    </location>
</feature>
<dbReference type="AlphaFoldDB" id="A0A915XK33"/>
<evidence type="ECO:0000256" key="2">
    <source>
        <dbReference type="ARBA" id="ARBA00022692"/>
    </source>
</evidence>
<protein>
    <recommendedName>
        <fullName evidence="9">TonB family protein</fullName>
    </recommendedName>
</protein>
<dbReference type="InterPro" id="IPR006260">
    <property type="entry name" value="TonB/TolA_C"/>
</dbReference>
<evidence type="ECO:0000256" key="5">
    <source>
        <dbReference type="SAM" id="MobiDB-lite"/>
    </source>
</evidence>
<dbReference type="Gene3D" id="3.30.1150.10">
    <property type="match status" value="1"/>
</dbReference>
<keyword evidence="4 6" id="KW-0472">Membrane</keyword>
<dbReference type="SUPFAM" id="SSF74653">
    <property type="entry name" value="TolA/TonB C-terminal domain"/>
    <property type="match status" value="1"/>
</dbReference>
<dbReference type="EMBL" id="AP024233">
    <property type="protein sequence ID" value="BCO08683.1"/>
    <property type="molecule type" value="Genomic_DNA"/>
</dbReference>
<dbReference type="NCBIfam" id="TIGR01352">
    <property type="entry name" value="tonB_Cterm"/>
    <property type="match status" value="1"/>
</dbReference>
<dbReference type="Proteomes" id="UP001063350">
    <property type="component" value="Chromosome"/>
</dbReference>
<evidence type="ECO:0000313" key="8">
    <source>
        <dbReference type="Proteomes" id="UP001063350"/>
    </source>
</evidence>
<feature type="compositionally biased region" description="Polar residues" evidence="5">
    <location>
        <begin position="90"/>
        <end position="99"/>
    </location>
</feature>
<evidence type="ECO:0000256" key="4">
    <source>
        <dbReference type="ARBA" id="ARBA00023136"/>
    </source>
</evidence>
<comment type="subcellular location">
    <subcellularLocation>
        <location evidence="1">Membrane</location>
        <topology evidence="1">Single-pass membrane protein</topology>
    </subcellularLocation>
</comment>
<evidence type="ECO:0000256" key="6">
    <source>
        <dbReference type="SAM" id="Phobius"/>
    </source>
</evidence>
<dbReference type="RefSeq" id="WP_267928582.1">
    <property type="nucleotide sequence ID" value="NZ_AP024233.1"/>
</dbReference>